<evidence type="ECO:0000259" key="3">
    <source>
        <dbReference type="Pfam" id="PF00881"/>
    </source>
</evidence>
<comment type="similarity">
    <text evidence="1">Belongs to the nitroreductase family.</text>
</comment>
<feature type="domain" description="Nitroreductase" evidence="3">
    <location>
        <begin position="45"/>
        <end position="97"/>
    </location>
</feature>
<accession>A0ABY8X5E7</accession>
<dbReference type="Pfam" id="PF00881">
    <property type="entry name" value="Nitroreductase"/>
    <property type="match status" value="2"/>
</dbReference>
<feature type="domain" description="Nitroreductase" evidence="3">
    <location>
        <begin position="102"/>
        <end position="185"/>
    </location>
</feature>
<keyword evidence="5" id="KW-1185">Reference proteome</keyword>
<dbReference type="InterPro" id="IPR029479">
    <property type="entry name" value="Nitroreductase"/>
</dbReference>
<dbReference type="SUPFAM" id="SSF55469">
    <property type="entry name" value="FMN-dependent nitroreductase-like"/>
    <property type="match status" value="1"/>
</dbReference>
<proteinExistence type="inferred from homology"/>
<dbReference type="Gene3D" id="3.40.109.10">
    <property type="entry name" value="NADH Oxidase"/>
    <property type="match status" value="1"/>
</dbReference>
<dbReference type="Proteomes" id="UP001236415">
    <property type="component" value="Chromosome"/>
</dbReference>
<dbReference type="InterPro" id="IPR000415">
    <property type="entry name" value="Nitroreductase-like"/>
</dbReference>
<dbReference type="PANTHER" id="PTHR43673">
    <property type="entry name" value="NAD(P)H NITROREDUCTASE YDGI-RELATED"/>
    <property type="match status" value="1"/>
</dbReference>
<evidence type="ECO:0000256" key="1">
    <source>
        <dbReference type="ARBA" id="ARBA00007118"/>
    </source>
</evidence>
<gene>
    <name evidence="4" type="ORF">QPK24_01330</name>
</gene>
<keyword evidence="2" id="KW-0560">Oxidoreductase</keyword>
<sequence length="221" mass="24864">MSTKETGLQVNQGDKEKSEVFKKSVSEDISVYRNAEYPVNPLFIERWSSRSFADKPVSSETLYTVLEAARWAPSSSNLQPWRFAVAQTEEEHTLFQQFILPGNRLWTDKAPVLILIASDKRKDDSGEINSAHKFDAGTAWGYLSIQANLLGLSTRAIGGFNREKAIEVLGLPEYIEPHAVVALGYQGTIDQLDEKFHDKEKPTGRRTLSESILKIRGVTYE</sequence>
<evidence type="ECO:0000256" key="2">
    <source>
        <dbReference type="ARBA" id="ARBA00023002"/>
    </source>
</evidence>
<dbReference type="RefSeq" id="WP_285745558.1">
    <property type="nucleotide sequence ID" value="NZ_CP127162.1"/>
</dbReference>
<evidence type="ECO:0000313" key="4">
    <source>
        <dbReference type="EMBL" id="WIV19448.1"/>
    </source>
</evidence>
<reference evidence="4 5" key="1">
    <citation type="submission" date="2023-06" db="EMBL/GenBank/DDBJ databases">
        <title>Paenibacillus polygonum sp. nov., an endophytic bacterium, isolated from Polygonum lapathifolium L. in Nanji Wetland National Nature Reserve, South of Poyang Lake, Jiangxi Province, China.</title>
        <authorList>
            <person name="Yu Z."/>
        </authorList>
    </citation>
    <scope>NUCLEOTIDE SEQUENCE [LARGE SCALE GENOMIC DNA]</scope>
    <source>
        <strain evidence="4 5">C31</strain>
    </source>
</reference>
<name>A0ABY8X5E7_9BACL</name>
<evidence type="ECO:0000313" key="5">
    <source>
        <dbReference type="Proteomes" id="UP001236415"/>
    </source>
</evidence>
<protein>
    <submittedName>
        <fullName evidence="4">Nitroreductase family protein</fullName>
    </submittedName>
</protein>
<dbReference type="CDD" id="cd02138">
    <property type="entry name" value="TdsD-like"/>
    <property type="match status" value="1"/>
</dbReference>
<organism evidence="4 5">
    <name type="scientific">Paenibacillus polygoni</name>
    <dbReference type="NCBI Taxonomy" id="3050112"/>
    <lineage>
        <taxon>Bacteria</taxon>
        <taxon>Bacillati</taxon>
        <taxon>Bacillota</taxon>
        <taxon>Bacilli</taxon>
        <taxon>Bacillales</taxon>
        <taxon>Paenibacillaceae</taxon>
        <taxon>Paenibacillus</taxon>
    </lineage>
</organism>
<dbReference type="PANTHER" id="PTHR43673:SF10">
    <property type="entry name" value="NADH DEHYDROGENASE_NAD(P)H NITROREDUCTASE XCC3605-RELATED"/>
    <property type="match status" value="1"/>
</dbReference>
<dbReference type="EMBL" id="CP127162">
    <property type="protein sequence ID" value="WIV19448.1"/>
    <property type="molecule type" value="Genomic_DNA"/>
</dbReference>